<evidence type="ECO:0000313" key="6">
    <source>
        <dbReference type="EMBL" id="KYN87373.1"/>
    </source>
</evidence>
<dbReference type="PROSITE" id="PS50072">
    <property type="entry name" value="CSA_PPIASE_2"/>
    <property type="match status" value="1"/>
</dbReference>
<keyword evidence="3 4" id="KW-0413">Isomerase</keyword>
<accession>A0A151KW88</accession>
<dbReference type="AlphaFoldDB" id="A0A151KW88"/>
<dbReference type="SUPFAM" id="SSF50891">
    <property type="entry name" value="Cyclophilin-like"/>
    <property type="match status" value="1"/>
</dbReference>
<evidence type="ECO:0000256" key="2">
    <source>
        <dbReference type="ARBA" id="ARBA00023110"/>
    </source>
</evidence>
<evidence type="ECO:0000256" key="1">
    <source>
        <dbReference type="ARBA" id="ARBA00007365"/>
    </source>
</evidence>
<comment type="caution">
    <text evidence="6">The sequence shown here is derived from an EMBL/GenBank/DDBJ whole genome shotgun (WGS) entry which is preliminary data.</text>
</comment>
<reference evidence="7" key="1">
    <citation type="submission" date="2015-12" db="EMBL/GenBank/DDBJ databases">
        <authorList>
            <person name="Shamseldin A."/>
            <person name="Moawad H."/>
            <person name="Abd El-Rahim W.M."/>
            <person name="Sadowsky M.J."/>
        </authorList>
    </citation>
    <scope>NUCLEOTIDE SEQUENCE [LARGE SCALE GENOMIC DNA]</scope>
    <source>
        <strain evidence="7">2538-88</strain>
    </source>
</reference>
<feature type="signal peptide" evidence="4">
    <location>
        <begin position="1"/>
        <end position="22"/>
    </location>
</feature>
<comment type="similarity">
    <text evidence="1 4">Belongs to the cyclophilin-type PPIase family.</text>
</comment>
<evidence type="ECO:0000259" key="5">
    <source>
        <dbReference type="PROSITE" id="PS50072"/>
    </source>
</evidence>
<gene>
    <name evidence="6" type="ORF">ATY37_19250</name>
</gene>
<feature type="chain" id="PRO_5007358799" description="Peptidyl-prolyl cis-trans isomerase" evidence="4">
    <location>
        <begin position="23"/>
        <end position="185"/>
    </location>
</feature>
<dbReference type="Pfam" id="PF00160">
    <property type="entry name" value="Pro_isomerase"/>
    <property type="match status" value="1"/>
</dbReference>
<dbReference type="EC" id="5.2.1.8" evidence="4"/>
<protein>
    <recommendedName>
        <fullName evidence="4">Peptidyl-prolyl cis-trans isomerase</fullName>
        <shortName evidence="4">PPIase</shortName>
        <ecNumber evidence="4">5.2.1.8</ecNumber>
    </recommendedName>
</protein>
<keyword evidence="4" id="KW-0732">Signal</keyword>
<comment type="catalytic activity">
    <reaction evidence="4">
        <text>[protein]-peptidylproline (omega=180) = [protein]-peptidylproline (omega=0)</text>
        <dbReference type="Rhea" id="RHEA:16237"/>
        <dbReference type="Rhea" id="RHEA-COMP:10747"/>
        <dbReference type="Rhea" id="RHEA-COMP:10748"/>
        <dbReference type="ChEBI" id="CHEBI:83833"/>
        <dbReference type="ChEBI" id="CHEBI:83834"/>
        <dbReference type="EC" id="5.2.1.8"/>
    </reaction>
</comment>
<dbReference type="GeneID" id="95677908"/>
<proteinExistence type="inferred from homology"/>
<dbReference type="RefSeq" id="WP_061894960.1">
    <property type="nucleotide sequence ID" value="NZ_CP035921.1"/>
</dbReference>
<feature type="domain" description="PPIase cyclophilin-type" evidence="5">
    <location>
        <begin position="29"/>
        <end position="183"/>
    </location>
</feature>
<dbReference type="InterPro" id="IPR020892">
    <property type="entry name" value="Cyclophilin-type_PPIase_CS"/>
</dbReference>
<dbReference type="PROSITE" id="PS00170">
    <property type="entry name" value="CSA_PPIASE_1"/>
    <property type="match status" value="1"/>
</dbReference>
<dbReference type="PRINTS" id="PR00153">
    <property type="entry name" value="CSAPPISMRASE"/>
</dbReference>
<evidence type="ECO:0000313" key="7">
    <source>
        <dbReference type="Proteomes" id="UP000075346"/>
    </source>
</evidence>
<dbReference type="GO" id="GO:0003755">
    <property type="term" value="F:peptidyl-prolyl cis-trans isomerase activity"/>
    <property type="evidence" value="ECO:0007669"/>
    <property type="project" value="UniProtKB-UniRule"/>
</dbReference>
<dbReference type="GO" id="GO:0006457">
    <property type="term" value="P:protein folding"/>
    <property type="evidence" value="ECO:0007669"/>
    <property type="project" value="InterPro"/>
</dbReference>
<name>A0A151KW88_9VIBR</name>
<comment type="function">
    <text evidence="4">PPIases accelerate the folding of proteins. It catalyzes the cis-trans isomerization of proline imidic peptide bonds in oligopeptides.</text>
</comment>
<dbReference type="Gene3D" id="2.40.100.10">
    <property type="entry name" value="Cyclophilin-like"/>
    <property type="match status" value="1"/>
</dbReference>
<dbReference type="EMBL" id="LOBR01000049">
    <property type="protein sequence ID" value="KYN87373.1"/>
    <property type="molecule type" value="Genomic_DNA"/>
</dbReference>
<dbReference type="Proteomes" id="UP000075346">
    <property type="component" value="Unassembled WGS sequence"/>
</dbReference>
<evidence type="ECO:0000256" key="4">
    <source>
        <dbReference type="RuleBase" id="RU363019"/>
    </source>
</evidence>
<dbReference type="InterPro" id="IPR029000">
    <property type="entry name" value="Cyclophilin-like_dom_sf"/>
</dbReference>
<keyword evidence="2 4" id="KW-0697">Rotamase</keyword>
<organism evidence="6 7">
    <name type="scientific">Vibrio cidicii</name>
    <dbReference type="NCBI Taxonomy" id="1763883"/>
    <lineage>
        <taxon>Bacteria</taxon>
        <taxon>Pseudomonadati</taxon>
        <taxon>Pseudomonadota</taxon>
        <taxon>Gammaproteobacteria</taxon>
        <taxon>Vibrionales</taxon>
        <taxon>Vibrionaceae</taxon>
        <taxon>Vibrio</taxon>
    </lineage>
</organism>
<dbReference type="PANTHER" id="PTHR43246">
    <property type="entry name" value="PEPTIDYL-PROLYL CIS-TRANS ISOMERASE CYP38, CHLOROPLASTIC"/>
    <property type="match status" value="1"/>
</dbReference>
<dbReference type="InterPro" id="IPR044665">
    <property type="entry name" value="E_coli_cyclophilin_A-like"/>
</dbReference>
<evidence type="ECO:0000256" key="3">
    <source>
        <dbReference type="ARBA" id="ARBA00023235"/>
    </source>
</evidence>
<sequence>MLKPTMKAILATMALLSSLAYAGPKVAFETTLGTITIELDEEKAPNTVANFLKYVNDGSYVGSQFHRVIPGFMAQGGGFDAKMNRLPTYDAIKNEANNGLRNNTATIAMARTQDPHSATRQFFINLNDNDFLNYDVQPPGYAVFGKVTDGFSVVQEMATKPTKSQGRMRDIPVEPIIITKTTLLP</sequence>
<dbReference type="InterPro" id="IPR002130">
    <property type="entry name" value="Cyclophilin-type_PPIase_dom"/>
</dbReference>